<protein>
    <submittedName>
        <fullName evidence="1">Uncharacterized protein</fullName>
    </submittedName>
</protein>
<gene>
    <name evidence="1" type="ORF">EVAR_73163_1</name>
</gene>
<keyword evidence="2" id="KW-1185">Reference proteome</keyword>
<comment type="caution">
    <text evidence="1">The sequence shown here is derived from an EMBL/GenBank/DDBJ whole genome shotgun (WGS) entry which is preliminary data.</text>
</comment>
<evidence type="ECO:0000313" key="1">
    <source>
        <dbReference type="EMBL" id="GBP13490.1"/>
    </source>
</evidence>
<dbReference type="EMBL" id="BGZK01005311">
    <property type="protein sequence ID" value="GBP13490.1"/>
    <property type="molecule type" value="Genomic_DNA"/>
</dbReference>
<accession>A0A4C1TIR9</accession>
<name>A0A4C1TIR9_EUMVA</name>
<dbReference type="AlphaFoldDB" id="A0A4C1TIR9"/>
<reference evidence="1 2" key="1">
    <citation type="journal article" date="2019" name="Commun. Biol.">
        <title>The bagworm genome reveals a unique fibroin gene that provides high tensile strength.</title>
        <authorList>
            <person name="Kono N."/>
            <person name="Nakamura H."/>
            <person name="Ohtoshi R."/>
            <person name="Tomita M."/>
            <person name="Numata K."/>
            <person name="Arakawa K."/>
        </authorList>
    </citation>
    <scope>NUCLEOTIDE SEQUENCE [LARGE SCALE GENOMIC DNA]</scope>
</reference>
<sequence>MKTSTRLRRGKKLYEEPAECGPSAVMRFDYKAVSLRTAGPPGGPAVQKPYSIREPRCRVRPKTCNTRAYIPGLVIVPM</sequence>
<proteinExistence type="predicted"/>
<evidence type="ECO:0000313" key="2">
    <source>
        <dbReference type="Proteomes" id="UP000299102"/>
    </source>
</evidence>
<organism evidence="1 2">
    <name type="scientific">Eumeta variegata</name>
    <name type="common">Bagworm moth</name>
    <name type="synonym">Eumeta japonica</name>
    <dbReference type="NCBI Taxonomy" id="151549"/>
    <lineage>
        <taxon>Eukaryota</taxon>
        <taxon>Metazoa</taxon>
        <taxon>Ecdysozoa</taxon>
        <taxon>Arthropoda</taxon>
        <taxon>Hexapoda</taxon>
        <taxon>Insecta</taxon>
        <taxon>Pterygota</taxon>
        <taxon>Neoptera</taxon>
        <taxon>Endopterygota</taxon>
        <taxon>Lepidoptera</taxon>
        <taxon>Glossata</taxon>
        <taxon>Ditrysia</taxon>
        <taxon>Tineoidea</taxon>
        <taxon>Psychidae</taxon>
        <taxon>Oiketicinae</taxon>
        <taxon>Eumeta</taxon>
    </lineage>
</organism>
<dbReference type="Proteomes" id="UP000299102">
    <property type="component" value="Unassembled WGS sequence"/>
</dbReference>